<dbReference type="Pfam" id="PF13384">
    <property type="entry name" value="HTH_23"/>
    <property type="match status" value="1"/>
</dbReference>
<organism evidence="2 3">
    <name type="scientific">Funneliformis geosporum</name>
    <dbReference type="NCBI Taxonomy" id="1117311"/>
    <lineage>
        <taxon>Eukaryota</taxon>
        <taxon>Fungi</taxon>
        <taxon>Fungi incertae sedis</taxon>
        <taxon>Mucoromycota</taxon>
        <taxon>Glomeromycotina</taxon>
        <taxon>Glomeromycetes</taxon>
        <taxon>Glomerales</taxon>
        <taxon>Glomeraceae</taxon>
        <taxon>Funneliformis</taxon>
    </lineage>
</organism>
<dbReference type="InterPro" id="IPR009057">
    <property type="entry name" value="Homeodomain-like_sf"/>
</dbReference>
<dbReference type="GO" id="GO:0003677">
    <property type="term" value="F:DNA binding"/>
    <property type="evidence" value="ECO:0007669"/>
    <property type="project" value="InterPro"/>
</dbReference>
<feature type="domain" description="Transposase Tc1-like" evidence="1">
    <location>
        <begin position="68"/>
        <end position="124"/>
    </location>
</feature>
<dbReference type="EMBL" id="CAMKVN010008354">
    <property type="protein sequence ID" value="CAI2192460.1"/>
    <property type="molecule type" value="Genomic_DNA"/>
</dbReference>
<dbReference type="InterPro" id="IPR036388">
    <property type="entry name" value="WH-like_DNA-bd_sf"/>
</dbReference>
<evidence type="ECO:0000259" key="1">
    <source>
        <dbReference type="Pfam" id="PF01498"/>
    </source>
</evidence>
<evidence type="ECO:0000313" key="3">
    <source>
        <dbReference type="Proteomes" id="UP001153678"/>
    </source>
</evidence>
<protein>
    <submittedName>
        <fullName evidence="2">9411_t:CDS:1</fullName>
    </submittedName>
</protein>
<gene>
    <name evidence="2" type="ORF">FWILDA_LOCUS15587</name>
</gene>
<dbReference type="Pfam" id="PF01498">
    <property type="entry name" value="HTH_Tnp_Tc3_2"/>
    <property type="match status" value="1"/>
</dbReference>
<dbReference type="Proteomes" id="UP001153678">
    <property type="component" value="Unassembled WGS sequence"/>
</dbReference>
<dbReference type="GO" id="GO:0015074">
    <property type="term" value="P:DNA integration"/>
    <property type="evidence" value="ECO:0007669"/>
    <property type="project" value="InterPro"/>
</dbReference>
<comment type="caution">
    <text evidence="2">The sequence shown here is derived from an EMBL/GenBank/DDBJ whole genome shotgun (WGS) entry which is preliminary data.</text>
</comment>
<dbReference type="AlphaFoldDB" id="A0A9W4T5E6"/>
<keyword evidence="3" id="KW-1185">Reference proteome</keyword>
<sequence>MRGNELSEAQCERIINAYLSGTKQTVISTQLGIPTSTVNDTIKRYKETGSAIPEKRSSHPKILNQRDKRTLQRIIRNNQFASFSDITSRLNFSLDTTLHNNTVRKYLHDEGLGSYVACKKPLLT</sequence>
<name>A0A9W4T5E6_9GLOM</name>
<proteinExistence type="predicted"/>
<accession>A0A9W4T5E6</accession>
<dbReference type="GO" id="GO:0006313">
    <property type="term" value="P:DNA transposition"/>
    <property type="evidence" value="ECO:0007669"/>
    <property type="project" value="InterPro"/>
</dbReference>
<dbReference type="SUPFAM" id="SSF46689">
    <property type="entry name" value="Homeodomain-like"/>
    <property type="match status" value="1"/>
</dbReference>
<dbReference type="Gene3D" id="1.10.10.10">
    <property type="entry name" value="Winged helix-like DNA-binding domain superfamily/Winged helix DNA-binding domain"/>
    <property type="match status" value="1"/>
</dbReference>
<reference evidence="2" key="1">
    <citation type="submission" date="2022-08" db="EMBL/GenBank/DDBJ databases">
        <authorList>
            <person name="Kallberg Y."/>
            <person name="Tangrot J."/>
            <person name="Rosling A."/>
        </authorList>
    </citation>
    <scope>NUCLEOTIDE SEQUENCE</scope>
    <source>
        <strain evidence="2">Wild A</strain>
    </source>
</reference>
<dbReference type="OrthoDB" id="2429547at2759"/>
<evidence type="ECO:0000313" key="2">
    <source>
        <dbReference type="EMBL" id="CAI2192460.1"/>
    </source>
</evidence>
<dbReference type="InterPro" id="IPR002492">
    <property type="entry name" value="Transposase_Tc1-like"/>
</dbReference>